<accession>A0A2I6UF74</accession>
<dbReference type="EMBL" id="MG746602">
    <property type="protein sequence ID" value="AUO78629.1"/>
    <property type="molecule type" value="Genomic_DNA"/>
</dbReference>
<evidence type="ECO:0000313" key="1">
    <source>
        <dbReference type="EMBL" id="AUO78629.1"/>
    </source>
</evidence>
<name>A0A2I6UF74_9CAUD</name>
<evidence type="ECO:0000313" key="2">
    <source>
        <dbReference type="Proteomes" id="UP000240294"/>
    </source>
</evidence>
<protein>
    <submittedName>
        <fullName evidence="1">Uncharacterized protein</fullName>
    </submittedName>
</protein>
<proteinExistence type="predicted"/>
<reference evidence="2" key="1">
    <citation type="submission" date="2018-01" db="EMBL/GenBank/DDBJ databases">
        <title>Direct submission.</title>
        <authorList>
            <person name="Ciacci N."/>
        </authorList>
    </citation>
    <scope>NUCLEOTIDE SEQUENCE [LARGE SCALE GENOMIC DNA]</scope>
</reference>
<dbReference type="Proteomes" id="UP000240294">
    <property type="component" value="Genome"/>
</dbReference>
<keyword evidence="2" id="KW-1185">Reference proteome</keyword>
<gene>
    <name evidence="1" type="ORF">vBKpnF48_4</name>
</gene>
<sequence length="100" mass="11181">MSKYTFEVEVPEYNDYKSAREAIKAVMGLTEQIEAEAEAIADEMGVSFSTGEYGNGRTYYPKGTSAEDYGLEYYCQCYDVDLDENGKTIEGAWVSSSEMC</sequence>
<organism evidence="1 2">
    <name type="scientific">Klebsiella phage vB_Kpn_F48</name>
    <dbReference type="NCBI Taxonomy" id="2070028"/>
    <lineage>
        <taxon>Viruses</taxon>
        <taxon>Duplodnaviria</taxon>
        <taxon>Heunggongvirae</taxon>
        <taxon>Uroviricota</taxon>
        <taxon>Caudoviricetes</taxon>
        <taxon>Marfavirus</taxon>
        <taxon>Marfavirus F48</taxon>
    </lineage>
</organism>